<keyword evidence="2" id="KW-1185">Reference proteome</keyword>
<proteinExistence type="predicted"/>
<dbReference type="Proteomes" id="UP000000310">
    <property type="component" value="Chromosome"/>
</dbReference>
<dbReference type="RefSeq" id="WP_013631707.1">
    <property type="nucleotide sequence ID" value="NC_015177.1"/>
</dbReference>
<dbReference type="OrthoDB" id="617981at2"/>
<dbReference type="eggNOG" id="ENOG502ZG5A">
    <property type="taxonomic scope" value="Bacteria"/>
</dbReference>
<dbReference type="EMBL" id="CP002545">
    <property type="protein sequence ID" value="ADY51206.1"/>
    <property type="molecule type" value="Genomic_DNA"/>
</dbReference>
<evidence type="ECO:0000313" key="1">
    <source>
        <dbReference type="EMBL" id="ADY51206.1"/>
    </source>
</evidence>
<organism evidence="1 2">
    <name type="scientific">Pseudopedobacter saltans (strain ATCC 51119 / DSM 12145 / JCM 21818 / CCUG 39354 / LMG 10337 / NBRC 100064 / NCIMB 13643)</name>
    <name type="common">Pedobacter saltans</name>
    <dbReference type="NCBI Taxonomy" id="762903"/>
    <lineage>
        <taxon>Bacteria</taxon>
        <taxon>Pseudomonadati</taxon>
        <taxon>Bacteroidota</taxon>
        <taxon>Sphingobacteriia</taxon>
        <taxon>Sphingobacteriales</taxon>
        <taxon>Sphingobacteriaceae</taxon>
        <taxon>Pseudopedobacter</taxon>
    </lineage>
</organism>
<dbReference type="STRING" id="762903.Pedsa_0630"/>
<reference evidence="2" key="2">
    <citation type="submission" date="2011-02" db="EMBL/GenBank/DDBJ databases">
        <title>The complete genome of Pedobacter saltans DSM 12145.</title>
        <authorList>
            <consortium name="US DOE Joint Genome Institute (JGI-PGF)"/>
            <person name="Lucas S."/>
            <person name="Copeland A."/>
            <person name="Lapidus A."/>
            <person name="Bruce D."/>
            <person name="Goodwin L."/>
            <person name="Pitluck S."/>
            <person name="Kyrpides N."/>
            <person name="Mavromatis K."/>
            <person name="Pagani I."/>
            <person name="Ivanova N."/>
            <person name="Ovchinnikova G."/>
            <person name="Lu M."/>
            <person name="Detter J.C."/>
            <person name="Han C."/>
            <person name="Land M."/>
            <person name="Hauser L."/>
            <person name="Markowitz V."/>
            <person name="Cheng J.-F."/>
            <person name="Hugenholtz P."/>
            <person name="Woyke T."/>
            <person name="Wu D."/>
            <person name="Tindall B."/>
            <person name="Pomrenke H.G."/>
            <person name="Brambilla E."/>
            <person name="Klenk H.-P."/>
            <person name="Eisen J.A."/>
        </authorList>
    </citation>
    <scope>NUCLEOTIDE SEQUENCE [LARGE SCALE GENOMIC DNA]</scope>
    <source>
        <strain evidence="2">ATCC 51119 / DSM 12145 / JCM 21818 / LMG 10337 / NBRC 100064 / NCIMB 13643</strain>
    </source>
</reference>
<dbReference type="HOGENOM" id="CLU_620915_0_0_10"/>
<dbReference type="AlphaFoldDB" id="F0S7Y5"/>
<gene>
    <name evidence="1" type="ordered locus">Pedsa_0630</name>
</gene>
<reference evidence="1 2" key="1">
    <citation type="journal article" date="2011" name="Stand. Genomic Sci.">
        <title>Complete genome sequence of the gliding, heparinolytic Pedobacter saltans type strain (113).</title>
        <authorList>
            <person name="Liolios K."/>
            <person name="Sikorski J."/>
            <person name="Lu M."/>
            <person name="Nolan M."/>
            <person name="Lapidus A."/>
            <person name="Lucas S."/>
            <person name="Hammon N."/>
            <person name="Deshpande S."/>
            <person name="Cheng J.F."/>
            <person name="Tapia R."/>
            <person name="Han C."/>
            <person name="Goodwin L."/>
            <person name="Pitluck S."/>
            <person name="Huntemann M."/>
            <person name="Ivanova N."/>
            <person name="Pagani I."/>
            <person name="Mavromatis K."/>
            <person name="Ovchinikova G."/>
            <person name="Pati A."/>
            <person name="Chen A."/>
            <person name="Palaniappan K."/>
            <person name="Land M."/>
            <person name="Hauser L."/>
            <person name="Brambilla E.M."/>
            <person name="Kotsyurbenko O."/>
            <person name="Rohde M."/>
            <person name="Tindall B.J."/>
            <person name="Abt B."/>
            <person name="Goker M."/>
            <person name="Detter J.C."/>
            <person name="Woyke T."/>
            <person name="Bristow J."/>
            <person name="Eisen J.A."/>
            <person name="Markowitz V."/>
            <person name="Hugenholtz P."/>
            <person name="Klenk H.P."/>
            <person name="Kyrpides N.C."/>
        </authorList>
    </citation>
    <scope>NUCLEOTIDE SEQUENCE [LARGE SCALE GENOMIC DNA]</scope>
    <source>
        <strain evidence="2">ATCC 51119 / DSM 12145 / JCM 21818 / LMG 10337 / NBRC 100064 / NCIMB 13643</strain>
    </source>
</reference>
<sequence>MKNINKIFLFLLISMGIMSCKKDEKQATATVSVQTREYTFNMGNKKLSPNNDISVNVKSDVGVESIYSYLIRGNKPDSLIGIFFPGEEDNIKDLTLSFSNNIFQRPDLSQVEGIKMMVKSLNNAAYEGFVKITAYFPHLPKLSGFPVNEKLNDHDQITIQGKAESENGITKIEIFDDSTGPFTLVHSIDNLNDIKSYNVNYTYTYRPEANNVQIVLYDKEDFSTSHLMKIATTPYILRTDLVMNAQGDATTNTVSNWVNDFTWTSFGSCDLHALSKNSTDPLKDYQRIAFLFYGTSSNATFYSPSNASSVAKNYICGSSEWGIPGTDIATLKATKFRALLRNQNAATAAVYANIESGNISTLDNTFFTGITVPGSSQAKYVESPADTQAADFNATTRNLIWIKVPKQNGGEINVILKIKEVNYVSTSNKFATIKFDMYVQK</sequence>
<dbReference type="PROSITE" id="PS51257">
    <property type="entry name" value="PROKAR_LIPOPROTEIN"/>
    <property type="match status" value="1"/>
</dbReference>
<dbReference type="KEGG" id="psn:Pedsa_0630"/>
<evidence type="ECO:0000313" key="2">
    <source>
        <dbReference type="Proteomes" id="UP000000310"/>
    </source>
</evidence>
<accession>F0S7Y5</accession>
<protein>
    <submittedName>
        <fullName evidence="1">Uncharacterized protein</fullName>
    </submittedName>
</protein>
<name>F0S7Y5_PSESL</name>